<dbReference type="InterPro" id="IPR013424">
    <property type="entry name" value="Ice-binding_C"/>
</dbReference>
<dbReference type="InterPro" id="IPR048213">
    <property type="entry name" value="EDSA_1-like"/>
</dbReference>
<feature type="chain" id="PRO_5022743291" evidence="2">
    <location>
        <begin position="27"/>
        <end position="331"/>
    </location>
</feature>
<evidence type="ECO:0000313" key="5">
    <source>
        <dbReference type="Proteomes" id="UP000321192"/>
    </source>
</evidence>
<gene>
    <name evidence="4" type="ORF">E6Q80_18195</name>
</gene>
<dbReference type="AlphaFoldDB" id="A0A5C7SCV8"/>
<comment type="caution">
    <text evidence="4">The sequence shown here is derived from an EMBL/GenBank/DDBJ whole genome shotgun (WGS) entry which is preliminary data.</text>
</comment>
<evidence type="ECO:0000259" key="3">
    <source>
        <dbReference type="Pfam" id="PF07589"/>
    </source>
</evidence>
<dbReference type="RefSeq" id="WP_273423514.1">
    <property type="nucleotide sequence ID" value="NZ_JAKLLK010000033.1"/>
</dbReference>
<feature type="domain" description="Ice-binding protein C-terminal" evidence="3">
    <location>
        <begin position="304"/>
        <end position="327"/>
    </location>
</feature>
<evidence type="ECO:0000256" key="2">
    <source>
        <dbReference type="SAM" id="SignalP"/>
    </source>
</evidence>
<accession>A0A5C7SCV8</accession>
<dbReference type="EMBL" id="SSFD01000300">
    <property type="protein sequence ID" value="TXH80765.1"/>
    <property type="molecule type" value="Genomic_DNA"/>
</dbReference>
<feature type="signal peptide" evidence="2">
    <location>
        <begin position="1"/>
        <end position="26"/>
    </location>
</feature>
<evidence type="ECO:0000256" key="1">
    <source>
        <dbReference type="SAM" id="MobiDB-lite"/>
    </source>
</evidence>
<dbReference type="Pfam" id="PF07589">
    <property type="entry name" value="PEP-CTERM"/>
    <property type="match status" value="1"/>
</dbReference>
<protein>
    <submittedName>
        <fullName evidence="4">PEP-CTERM sorting domain-containing protein</fullName>
    </submittedName>
</protein>
<feature type="region of interest" description="Disordered" evidence="1">
    <location>
        <begin position="67"/>
        <end position="91"/>
    </location>
</feature>
<dbReference type="NCBIfam" id="NF041538">
    <property type="entry name" value="PEP_EDSA_1"/>
    <property type="match status" value="1"/>
</dbReference>
<dbReference type="NCBIfam" id="TIGR02595">
    <property type="entry name" value="PEP_CTERM"/>
    <property type="match status" value="1"/>
</dbReference>
<proteinExistence type="predicted"/>
<name>A0A5C7SCV8_THASP</name>
<dbReference type="Proteomes" id="UP000321192">
    <property type="component" value="Unassembled WGS sequence"/>
</dbReference>
<reference evidence="4 5" key="1">
    <citation type="submission" date="2018-09" db="EMBL/GenBank/DDBJ databases">
        <title>Metagenome Assembled Genomes from an Advanced Water Purification Facility.</title>
        <authorList>
            <person name="Stamps B.W."/>
            <person name="Spear J.R."/>
        </authorList>
    </citation>
    <scope>NUCLEOTIDE SEQUENCE [LARGE SCALE GENOMIC DNA]</scope>
    <source>
        <strain evidence="4">Bin_27_1</strain>
    </source>
</reference>
<sequence>MKLIKTTLATGIAAALALGVAGQANASVYASSSLKIQEFSVSITGLAANPIQSYEFQVTNTATLNGASSPTQSNNCSGSTPGTGCNTTPSLDATAANAPGSTIIRANNDFSFFGPGTETYSNSDSVIYTSELGNGVASSTAQIAESELQGNGAARSSAEITSNTGFVFTFLVSGTGKLVLSFEADPSLYAEINQLAFTSGSAQANMNASFSLTKNDGTSEVNWTPNGTAANNDCEVSGSVASVTCAEDNDNVDLNRNISVSANPATVQYSRAAGWSLMGITVDGLTDGAWTLAFNGNTSTSTRTVPEPSVLALLGIAIAGMGAVSRRRKLV</sequence>
<keyword evidence="2" id="KW-0732">Signal</keyword>
<evidence type="ECO:0000313" key="4">
    <source>
        <dbReference type="EMBL" id="TXH80765.1"/>
    </source>
</evidence>
<organism evidence="4 5">
    <name type="scientific">Thauera aminoaromatica</name>
    <dbReference type="NCBI Taxonomy" id="164330"/>
    <lineage>
        <taxon>Bacteria</taxon>
        <taxon>Pseudomonadati</taxon>
        <taxon>Pseudomonadota</taxon>
        <taxon>Betaproteobacteria</taxon>
        <taxon>Rhodocyclales</taxon>
        <taxon>Zoogloeaceae</taxon>
        <taxon>Thauera</taxon>
    </lineage>
</organism>